<protein>
    <recommendedName>
        <fullName evidence="3">CBM6 domain-containing protein</fullName>
    </recommendedName>
</protein>
<reference evidence="2" key="1">
    <citation type="journal article" date="2019" name="Int. J. Syst. Evol. Microbiol.">
        <title>The Global Catalogue of Microorganisms (GCM) 10K type strain sequencing project: providing services to taxonomists for standard genome sequencing and annotation.</title>
        <authorList>
            <consortium name="The Broad Institute Genomics Platform"/>
            <consortium name="The Broad Institute Genome Sequencing Center for Infectious Disease"/>
            <person name="Wu L."/>
            <person name="Ma J."/>
        </authorList>
    </citation>
    <scope>NUCLEOTIDE SEQUENCE [LARGE SCALE GENOMIC DNA]</scope>
    <source>
        <strain evidence="2">JCM 16902</strain>
    </source>
</reference>
<gene>
    <name evidence="1" type="ORF">GCM10022223_70310</name>
</gene>
<evidence type="ECO:0000313" key="2">
    <source>
        <dbReference type="Proteomes" id="UP001501074"/>
    </source>
</evidence>
<keyword evidence="2" id="KW-1185">Reference proteome</keyword>
<sequence length="123" mass="12694">MTVNATDSGNTRADVQAVDCPTCAAGSRIAYLAGASGLTVPVNDVAVAGTRTLTILYESDGARDLYVSVNGGADQQLAGLTGRGDWETPAGTTLRITLEKGSNTLLFHNPVGPAPDLDQFSIR</sequence>
<organism evidence="1 2">
    <name type="scientific">Kineosporia mesophila</name>
    <dbReference type="NCBI Taxonomy" id="566012"/>
    <lineage>
        <taxon>Bacteria</taxon>
        <taxon>Bacillati</taxon>
        <taxon>Actinomycetota</taxon>
        <taxon>Actinomycetes</taxon>
        <taxon>Kineosporiales</taxon>
        <taxon>Kineosporiaceae</taxon>
        <taxon>Kineosporia</taxon>
    </lineage>
</organism>
<dbReference type="SUPFAM" id="SSF49785">
    <property type="entry name" value="Galactose-binding domain-like"/>
    <property type="match status" value="1"/>
</dbReference>
<dbReference type="Proteomes" id="UP001501074">
    <property type="component" value="Unassembled WGS sequence"/>
</dbReference>
<accession>A0ABP7AVG3</accession>
<dbReference type="InterPro" id="IPR008979">
    <property type="entry name" value="Galactose-bd-like_sf"/>
</dbReference>
<dbReference type="Gene3D" id="2.60.120.260">
    <property type="entry name" value="Galactose-binding domain-like"/>
    <property type="match status" value="1"/>
</dbReference>
<comment type="caution">
    <text evidence="1">The sequence shown here is derived from an EMBL/GenBank/DDBJ whole genome shotgun (WGS) entry which is preliminary data.</text>
</comment>
<dbReference type="EMBL" id="BAAAZO010000014">
    <property type="protein sequence ID" value="GAA3641004.1"/>
    <property type="molecule type" value="Genomic_DNA"/>
</dbReference>
<evidence type="ECO:0000313" key="1">
    <source>
        <dbReference type="EMBL" id="GAA3641004.1"/>
    </source>
</evidence>
<evidence type="ECO:0008006" key="3">
    <source>
        <dbReference type="Google" id="ProtNLM"/>
    </source>
</evidence>
<proteinExistence type="predicted"/>
<name>A0ABP7AVG3_9ACTN</name>